<dbReference type="EMBL" id="JAOTJD010000009">
    <property type="protein sequence ID" value="MFD3263712.1"/>
    <property type="molecule type" value="Genomic_DNA"/>
</dbReference>
<comment type="caution">
    <text evidence="1">The sequence shown here is derived from an EMBL/GenBank/DDBJ whole genome shotgun (WGS) entry which is preliminary data.</text>
</comment>
<accession>A0ABW6CU27</accession>
<proteinExistence type="predicted"/>
<sequence>MAKAASIFLATPCYGGLAHIHYMRSVLDLQAACAARGVGLTVELGGGDALITRARAAMADKFLTSDASHLLFVDADIGFRPEQVFRLLDADRDLVGGVYPLKSIDWAKVRQAAIDGKRDLMAASVGYVVRFIPTPNNSVEIDDDGFGPVAYLGTGFMLIKRVVVERVAAAHPELKARLSDTSGGGSKQAAMIFETFIEPDTGEHLSEDYAFCSRWRDLGGQVFADFQTRLTHVGHAAYAGSLMDAQAR</sequence>
<keyword evidence="2" id="KW-1185">Reference proteome</keyword>
<protein>
    <recommendedName>
        <fullName evidence="3">Glycosyltransferase</fullName>
    </recommendedName>
</protein>
<dbReference type="SUPFAM" id="SSF53448">
    <property type="entry name" value="Nucleotide-diphospho-sugar transferases"/>
    <property type="match status" value="1"/>
</dbReference>
<name>A0ABW6CU27_9CAUL</name>
<dbReference type="Gene3D" id="3.90.550.40">
    <property type="match status" value="1"/>
</dbReference>
<dbReference type="RefSeq" id="WP_377368825.1">
    <property type="nucleotide sequence ID" value="NZ_JAOTJD010000009.1"/>
</dbReference>
<organism evidence="1 2">
    <name type="scientific">Phenylobacterium ferrooxidans</name>
    <dbReference type="NCBI Taxonomy" id="2982689"/>
    <lineage>
        <taxon>Bacteria</taxon>
        <taxon>Pseudomonadati</taxon>
        <taxon>Pseudomonadota</taxon>
        <taxon>Alphaproteobacteria</taxon>
        <taxon>Caulobacterales</taxon>
        <taxon>Caulobacteraceae</taxon>
        <taxon>Phenylobacterium</taxon>
    </lineage>
</organism>
<evidence type="ECO:0008006" key="3">
    <source>
        <dbReference type="Google" id="ProtNLM"/>
    </source>
</evidence>
<evidence type="ECO:0000313" key="2">
    <source>
        <dbReference type="Proteomes" id="UP001598130"/>
    </source>
</evidence>
<dbReference type="InterPro" id="IPR029044">
    <property type="entry name" value="Nucleotide-diphossugar_trans"/>
</dbReference>
<evidence type="ECO:0000313" key="1">
    <source>
        <dbReference type="EMBL" id="MFD3263712.1"/>
    </source>
</evidence>
<gene>
    <name evidence="1" type="ORF">OCL97_06970</name>
</gene>
<reference evidence="1 2" key="1">
    <citation type="submission" date="2022-09" db="EMBL/GenBank/DDBJ databases">
        <title>New species of Phenylobacterium.</title>
        <authorList>
            <person name="Mieszkin S."/>
        </authorList>
    </citation>
    <scope>NUCLEOTIDE SEQUENCE [LARGE SCALE GENOMIC DNA]</scope>
    <source>
        <strain evidence="1 2">HK31-G</strain>
    </source>
</reference>
<dbReference type="Proteomes" id="UP001598130">
    <property type="component" value="Unassembled WGS sequence"/>
</dbReference>